<keyword evidence="1" id="KW-1133">Transmembrane helix</keyword>
<feature type="transmembrane region" description="Helical" evidence="1">
    <location>
        <begin position="6"/>
        <end position="26"/>
    </location>
</feature>
<evidence type="ECO:0000313" key="2">
    <source>
        <dbReference type="EMBL" id="QGT77338.1"/>
    </source>
</evidence>
<reference evidence="2" key="1">
    <citation type="journal article" date="2019" name="Mol. Phylogenet. Evol.">
        <title>Phylogenetic implications of mitogenome rearrangements in East Asian potamiscine freshwater crabs (Brachyura: Potamidae).</title>
        <authorList>
            <person name="Zhang Z."/>
            <person name="Xing Y."/>
            <person name="Cheng J."/>
            <person name="Pan D."/>
            <person name="Lv L."/>
            <person name="Cumberlidge N."/>
            <person name="Sun H."/>
        </authorList>
    </citation>
    <scope>NUCLEOTIDE SEQUENCE</scope>
</reference>
<accession>A0A650F364</accession>
<keyword evidence="2" id="KW-0496">Mitochondrion</keyword>
<dbReference type="EMBL" id="MN737142">
    <property type="protein sequence ID" value="QGT77338.1"/>
    <property type="molecule type" value="Genomic_DNA"/>
</dbReference>
<keyword evidence="1" id="KW-0472">Membrane</keyword>
<evidence type="ECO:0000256" key="1">
    <source>
        <dbReference type="SAM" id="Phobius"/>
    </source>
</evidence>
<dbReference type="AlphaFoldDB" id="A0A650F364"/>
<gene>
    <name evidence="2" type="primary">atp8</name>
</gene>
<sequence>MPQMAPIFWLGLLFFFLMILMMFLMLNYPIKPFKKAYSPSINYTLLKPFWKL</sequence>
<name>A0A650F364_9EUCA</name>
<protein>
    <submittedName>
        <fullName evidence="2">ATP synthase F0 subunit 8</fullName>
    </submittedName>
</protein>
<organism evidence="2">
    <name type="scientific">Potamiscus yongshengensis</name>
    <dbReference type="NCBI Taxonomy" id="2682931"/>
    <lineage>
        <taxon>Eukaryota</taxon>
        <taxon>Metazoa</taxon>
        <taxon>Ecdysozoa</taxon>
        <taxon>Arthropoda</taxon>
        <taxon>Crustacea</taxon>
        <taxon>Multicrustacea</taxon>
        <taxon>Malacostraca</taxon>
        <taxon>Eumalacostraca</taxon>
        <taxon>Eucarida</taxon>
        <taxon>Decapoda</taxon>
        <taxon>Pleocyemata</taxon>
        <taxon>Brachyura</taxon>
        <taxon>Eubrachyura</taxon>
        <taxon>Potamoidea</taxon>
        <taxon>Potamidae</taxon>
        <taxon>Potamiscus</taxon>
    </lineage>
</organism>
<geneLocation type="mitochondrion" evidence="2"/>
<keyword evidence="1" id="KW-0812">Transmembrane</keyword>
<proteinExistence type="predicted"/>